<protein>
    <submittedName>
        <fullName evidence="1">Uncharacterized protein</fullName>
    </submittedName>
</protein>
<dbReference type="Proteomes" id="UP001162992">
    <property type="component" value="Chromosome 7"/>
</dbReference>
<accession>A0ACC2D554</accession>
<dbReference type="EMBL" id="CM055098">
    <property type="protein sequence ID" value="KAJ7549293.1"/>
    <property type="molecule type" value="Genomic_DNA"/>
</dbReference>
<keyword evidence="2" id="KW-1185">Reference proteome</keyword>
<evidence type="ECO:0000313" key="1">
    <source>
        <dbReference type="EMBL" id="KAJ7549293.1"/>
    </source>
</evidence>
<gene>
    <name evidence="1" type="ORF">O6H91_07G048200</name>
</gene>
<reference evidence="2" key="1">
    <citation type="journal article" date="2024" name="Proc. Natl. Acad. Sci. U.S.A.">
        <title>Extraordinary preservation of gene collinearity over three hundred million years revealed in homosporous lycophytes.</title>
        <authorList>
            <person name="Li C."/>
            <person name="Wickell D."/>
            <person name="Kuo L.Y."/>
            <person name="Chen X."/>
            <person name="Nie B."/>
            <person name="Liao X."/>
            <person name="Peng D."/>
            <person name="Ji J."/>
            <person name="Jenkins J."/>
            <person name="Williams M."/>
            <person name="Shu S."/>
            <person name="Plott C."/>
            <person name="Barry K."/>
            <person name="Rajasekar S."/>
            <person name="Grimwood J."/>
            <person name="Han X."/>
            <person name="Sun S."/>
            <person name="Hou Z."/>
            <person name="He W."/>
            <person name="Dai G."/>
            <person name="Sun C."/>
            <person name="Schmutz J."/>
            <person name="Leebens-Mack J.H."/>
            <person name="Li F.W."/>
            <person name="Wang L."/>
        </authorList>
    </citation>
    <scope>NUCLEOTIDE SEQUENCE [LARGE SCALE GENOMIC DNA]</scope>
    <source>
        <strain evidence="2">cv. PW_Plant_1</strain>
    </source>
</reference>
<name>A0ACC2D554_DIPCM</name>
<comment type="caution">
    <text evidence="1">The sequence shown here is derived from an EMBL/GenBank/DDBJ whole genome shotgun (WGS) entry which is preliminary data.</text>
</comment>
<evidence type="ECO:0000313" key="2">
    <source>
        <dbReference type="Proteomes" id="UP001162992"/>
    </source>
</evidence>
<organism evidence="1 2">
    <name type="scientific">Diphasiastrum complanatum</name>
    <name type="common">Issler's clubmoss</name>
    <name type="synonym">Lycopodium complanatum</name>
    <dbReference type="NCBI Taxonomy" id="34168"/>
    <lineage>
        <taxon>Eukaryota</taxon>
        <taxon>Viridiplantae</taxon>
        <taxon>Streptophyta</taxon>
        <taxon>Embryophyta</taxon>
        <taxon>Tracheophyta</taxon>
        <taxon>Lycopodiopsida</taxon>
        <taxon>Lycopodiales</taxon>
        <taxon>Lycopodiaceae</taxon>
        <taxon>Lycopodioideae</taxon>
        <taxon>Diphasiastrum</taxon>
    </lineage>
</organism>
<sequence>MIRTVTRTVEYMFEDVAETSATHCTTGRDRNSEAEAMDASQRLLEDVLKDYQATATMIEEEKDMTQSPKFQKETLEDDDEEEVCEEDSQLPKKSKETSENWTVSLLIQKL</sequence>
<proteinExistence type="predicted"/>